<feature type="domain" description="Tc1-like transposase DDE" evidence="1">
    <location>
        <begin position="95"/>
        <end position="164"/>
    </location>
</feature>
<keyword evidence="3" id="KW-1185">Reference proteome</keyword>
<gene>
    <name evidence="2" type="ORF">P167DRAFT_597045</name>
</gene>
<dbReference type="PANTHER" id="PTHR23022:SF119">
    <property type="entry name" value="TC1-LIKE TRANSPOSASE DDE DOMAIN-CONTAINING PROTEIN"/>
    <property type="match status" value="1"/>
</dbReference>
<dbReference type="InParanoid" id="A0A3N4KC54"/>
<evidence type="ECO:0000313" key="3">
    <source>
        <dbReference type="Proteomes" id="UP000277580"/>
    </source>
</evidence>
<dbReference type="EMBL" id="ML119169">
    <property type="protein sequence ID" value="RPB08086.1"/>
    <property type="molecule type" value="Genomic_DNA"/>
</dbReference>
<organism evidence="2 3">
    <name type="scientific">Morchella conica CCBAS932</name>
    <dbReference type="NCBI Taxonomy" id="1392247"/>
    <lineage>
        <taxon>Eukaryota</taxon>
        <taxon>Fungi</taxon>
        <taxon>Dikarya</taxon>
        <taxon>Ascomycota</taxon>
        <taxon>Pezizomycotina</taxon>
        <taxon>Pezizomycetes</taxon>
        <taxon>Pezizales</taxon>
        <taxon>Morchellaceae</taxon>
        <taxon>Morchella</taxon>
    </lineage>
</organism>
<dbReference type="Proteomes" id="UP000277580">
    <property type="component" value="Unassembled WGS sequence"/>
</dbReference>
<dbReference type="Pfam" id="PF13358">
    <property type="entry name" value="DDE_3"/>
    <property type="match status" value="1"/>
</dbReference>
<evidence type="ECO:0000259" key="1">
    <source>
        <dbReference type="Pfam" id="PF13358"/>
    </source>
</evidence>
<dbReference type="GO" id="GO:0003676">
    <property type="term" value="F:nucleic acid binding"/>
    <property type="evidence" value="ECO:0007669"/>
    <property type="project" value="InterPro"/>
</dbReference>
<dbReference type="AlphaFoldDB" id="A0A3N4KC54"/>
<dbReference type="STRING" id="1392247.A0A3N4KC54"/>
<accession>A0A3N4KC54</accession>
<dbReference type="Gene3D" id="3.30.420.10">
    <property type="entry name" value="Ribonuclease H-like superfamily/Ribonuclease H"/>
    <property type="match status" value="1"/>
</dbReference>
<sequence>RVQWCEARLHWTYDDWFRTIWTDESTFNTAGFGHRPWVLRTPAEEYHPDCIDETWESGRQGVMIWGAFCGEIKSELVFTPPGVTIKSQVYTDHILEPHLIPFWHRTCEEYGWTQVVEDNAPGHKGVANLCREINEMETLEWPPQSPDLNLIEALWADMETELGQEIGRVRDLEVLKAMLQRAWDNIGIDRLDALIRSMPRRLEAVIAARGQATRY</sequence>
<dbReference type="PANTHER" id="PTHR23022">
    <property type="entry name" value="TRANSPOSABLE ELEMENT-RELATED"/>
    <property type="match status" value="1"/>
</dbReference>
<name>A0A3N4KC54_9PEZI</name>
<evidence type="ECO:0000313" key="2">
    <source>
        <dbReference type="EMBL" id="RPB08086.1"/>
    </source>
</evidence>
<protein>
    <recommendedName>
        <fullName evidence="1">Tc1-like transposase DDE domain-containing protein</fullName>
    </recommendedName>
</protein>
<dbReference type="InterPro" id="IPR036397">
    <property type="entry name" value="RNaseH_sf"/>
</dbReference>
<dbReference type="InterPro" id="IPR038717">
    <property type="entry name" value="Tc1-like_DDE_dom"/>
</dbReference>
<reference evidence="2 3" key="1">
    <citation type="journal article" date="2018" name="Nat. Ecol. Evol.">
        <title>Pezizomycetes genomes reveal the molecular basis of ectomycorrhizal truffle lifestyle.</title>
        <authorList>
            <person name="Murat C."/>
            <person name="Payen T."/>
            <person name="Noel B."/>
            <person name="Kuo A."/>
            <person name="Morin E."/>
            <person name="Chen J."/>
            <person name="Kohler A."/>
            <person name="Krizsan K."/>
            <person name="Balestrini R."/>
            <person name="Da Silva C."/>
            <person name="Montanini B."/>
            <person name="Hainaut M."/>
            <person name="Levati E."/>
            <person name="Barry K.W."/>
            <person name="Belfiori B."/>
            <person name="Cichocki N."/>
            <person name="Clum A."/>
            <person name="Dockter R.B."/>
            <person name="Fauchery L."/>
            <person name="Guy J."/>
            <person name="Iotti M."/>
            <person name="Le Tacon F."/>
            <person name="Lindquist E.A."/>
            <person name="Lipzen A."/>
            <person name="Malagnac F."/>
            <person name="Mello A."/>
            <person name="Molinier V."/>
            <person name="Miyauchi S."/>
            <person name="Poulain J."/>
            <person name="Riccioni C."/>
            <person name="Rubini A."/>
            <person name="Sitrit Y."/>
            <person name="Splivallo R."/>
            <person name="Traeger S."/>
            <person name="Wang M."/>
            <person name="Zifcakova L."/>
            <person name="Wipf D."/>
            <person name="Zambonelli A."/>
            <person name="Paolocci F."/>
            <person name="Nowrousian M."/>
            <person name="Ottonello S."/>
            <person name="Baldrian P."/>
            <person name="Spatafora J.W."/>
            <person name="Henrissat B."/>
            <person name="Nagy L.G."/>
            <person name="Aury J.M."/>
            <person name="Wincker P."/>
            <person name="Grigoriev I.V."/>
            <person name="Bonfante P."/>
            <person name="Martin F.M."/>
        </authorList>
    </citation>
    <scope>NUCLEOTIDE SEQUENCE [LARGE SCALE GENOMIC DNA]</scope>
    <source>
        <strain evidence="2 3">CCBAS932</strain>
    </source>
</reference>
<proteinExistence type="predicted"/>
<dbReference type="OrthoDB" id="5410741at2759"/>
<feature type="non-terminal residue" evidence="2">
    <location>
        <position position="1"/>
    </location>
</feature>
<dbReference type="InterPro" id="IPR052338">
    <property type="entry name" value="Transposase_5"/>
</dbReference>